<feature type="chain" id="PRO_5038324078" description="SCP domain-containing protein" evidence="1">
    <location>
        <begin position="19"/>
        <end position="171"/>
    </location>
</feature>
<dbReference type="AlphaFoldDB" id="A0A913Z044"/>
<dbReference type="CDD" id="cd05382">
    <property type="entry name" value="CAP_GAPR1-like"/>
    <property type="match status" value="1"/>
</dbReference>
<dbReference type="InterPro" id="IPR001283">
    <property type="entry name" value="CRISP-related"/>
</dbReference>
<organism evidence="3 4">
    <name type="scientific">Exaiptasia diaphana</name>
    <name type="common">Tropical sea anemone</name>
    <name type="synonym">Aiptasia pulchella</name>
    <dbReference type="NCBI Taxonomy" id="2652724"/>
    <lineage>
        <taxon>Eukaryota</taxon>
        <taxon>Metazoa</taxon>
        <taxon>Cnidaria</taxon>
        <taxon>Anthozoa</taxon>
        <taxon>Hexacorallia</taxon>
        <taxon>Actiniaria</taxon>
        <taxon>Aiptasiidae</taxon>
        <taxon>Exaiptasia</taxon>
    </lineage>
</organism>
<keyword evidence="1" id="KW-0732">Signal</keyword>
<dbReference type="SUPFAM" id="SSF55797">
    <property type="entry name" value="PR-1-like"/>
    <property type="match status" value="1"/>
</dbReference>
<feature type="domain" description="SCP" evidence="2">
    <location>
        <begin position="21"/>
        <end position="153"/>
    </location>
</feature>
<dbReference type="PANTHER" id="PTHR10334">
    <property type="entry name" value="CYSTEINE-RICH SECRETORY PROTEIN-RELATED"/>
    <property type="match status" value="1"/>
</dbReference>
<evidence type="ECO:0000313" key="4">
    <source>
        <dbReference type="Proteomes" id="UP000887567"/>
    </source>
</evidence>
<dbReference type="RefSeq" id="XP_028519740.1">
    <property type="nucleotide sequence ID" value="XM_028663939.1"/>
</dbReference>
<evidence type="ECO:0000313" key="3">
    <source>
        <dbReference type="EnsemblMetazoa" id="XP_028519741.1"/>
    </source>
</evidence>
<dbReference type="InterPro" id="IPR035940">
    <property type="entry name" value="CAP_sf"/>
</dbReference>
<dbReference type="InterPro" id="IPR014044">
    <property type="entry name" value="CAP_dom"/>
</dbReference>
<sequence>MWLLVLLCSCCLHQIASAIPSFAAECLREHNQIRARHGAPPLQWDSTLARHAQQWADKLNKMDAGSIHDKRTREGENIADGPNMSCKQGVADWYEEYCEYYNEDYCSFPPARHPYGGVMHFTQLVWKKTTKMGAAISGDYLVVRYSPKGNSYRHYASNVQCASQAFNDKVC</sequence>
<dbReference type="EnsemblMetazoa" id="XM_028663941.1">
    <property type="protein sequence ID" value="XP_028519742.1"/>
    <property type="gene ID" value="LOC110254811"/>
</dbReference>
<dbReference type="SMART" id="SM00198">
    <property type="entry name" value="SCP"/>
    <property type="match status" value="1"/>
</dbReference>
<dbReference type="EnsemblMetazoa" id="XM_028663942.1">
    <property type="protein sequence ID" value="XP_028519743.1"/>
    <property type="gene ID" value="LOC110254812"/>
</dbReference>
<dbReference type="KEGG" id="epa:110254812"/>
<evidence type="ECO:0000259" key="2">
    <source>
        <dbReference type="SMART" id="SM00198"/>
    </source>
</evidence>
<proteinExistence type="predicted"/>
<dbReference type="EnsemblMetazoa" id="XM_028663939.1">
    <property type="protein sequence ID" value="XP_028519740.1"/>
    <property type="gene ID" value="LOC110254811"/>
</dbReference>
<keyword evidence="4" id="KW-1185">Reference proteome</keyword>
<dbReference type="PRINTS" id="PR00837">
    <property type="entry name" value="V5TPXLIKE"/>
</dbReference>
<dbReference type="FunFam" id="3.40.33.10:FF:000010">
    <property type="entry name" value="Predicted protein"/>
    <property type="match status" value="1"/>
</dbReference>
<dbReference type="RefSeq" id="XP_028519742.1">
    <property type="nucleotide sequence ID" value="XM_028663941.1"/>
</dbReference>
<dbReference type="Proteomes" id="UP000887567">
    <property type="component" value="Unplaced"/>
</dbReference>
<dbReference type="GeneID" id="110254812"/>
<accession>A0A913Z044</accession>
<reference evidence="3" key="1">
    <citation type="submission" date="2022-11" db="UniProtKB">
        <authorList>
            <consortium name="EnsemblMetazoa"/>
        </authorList>
    </citation>
    <scope>IDENTIFICATION</scope>
</reference>
<feature type="signal peptide" evidence="1">
    <location>
        <begin position="1"/>
        <end position="18"/>
    </location>
</feature>
<dbReference type="Pfam" id="PF00188">
    <property type="entry name" value="CAP"/>
    <property type="match status" value="1"/>
</dbReference>
<dbReference type="OMA" id="ENIAWAE"/>
<dbReference type="InterPro" id="IPR034113">
    <property type="entry name" value="SCP_GAPR1-like"/>
</dbReference>
<dbReference type="EnsemblMetazoa" id="XM_028663940.1">
    <property type="protein sequence ID" value="XP_028519741.1"/>
    <property type="gene ID" value="LOC110254811"/>
</dbReference>
<name>A0A913Z044_EXADI</name>
<protein>
    <recommendedName>
        <fullName evidence="2">SCP domain-containing protein</fullName>
    </recommendedName>
</protein>
<dbReference type="KEGG" id="epa:110254811"/>
<dbReference type="GeneID" id="110254811"/>
<dbReference type="RefSeq" id="XP_028519743.1">
    <property type="nucleotide sequence ID" value="XM_028663942.1"/>
</dbReference>
<evidence type="ECO:0000256" key="1">
    <source>
        <dbReference type="SAM" id="SignalP"/>
    </source>
</evidence>
<dbReference type="OrthoDB" id="5950291at2759"/>
<dbReference type="RefSeq" id="XP_028519741.1">
    <property type="nucleotide sequence ID" value="XM_028663940.1"/>
</dbReference>
<dbReference type="Gene3D" id="3.40.33.10">
    <property type="entry name" value="CAP"/>
    <property type="match status" value="1"/>
</dbReference>